<comment type="caution">
    <text evidence="2">The sequence shown here is derived from an EMBL/GenBank/DDBJ whole genome shotgun (WGS) entry which is preliminary data.</text>
</comment>
<feature type="domain" description="Proprotein convertase subtilisin/kexin type 9 C-terminal" evidence="1">
    <location>
        <begin position="215"/>
        <end position="296"/>
    </location>
</feature>
<dbReference type="GO" id="GO:0004553">
    <property type="term" value="F:hydrolase activity, hydrolyzing O-glycosyl compounds"/>
    <property type="evidence" value="ECO:0007669"/>
    <property type="project" value="InterPro"/>
</dbReference>
<sequence length="455" mass="49608">FNNIFIYLTNKLWYDIYIITHSYTRALVLKTTTTVDPMDSLCPRMSVPTTLYVHECLRYVAMCYVFRVEDVIRLFFSHPSVEGISIAAFWDHEIHPNYALMHGYSFTLNEAGKRYQRLLKQDWSTHVTRPLTSGTSFTVRGFQGDYTAVVYYKGKPVQRSTFTLGKADRTVTIDVTSTTTIQLPPIVDPFAPQDVDFATSSLNLQTIGHGTSTSQSQQLQCVSRRSAVSEVGDEKTASVSCNAGEVLTGCSSFSTNNDWQRDGEQVTFSNGKAVCTAFNGYYSSAGVQAEARCCSLRTLQCRYRTAGPSGTGERDEVIIPCADSEYPLGCGTWTFEAESAGTIFTSSFCVGQNDDTVVGVYGFASCCQATPSLHCITMYSEFSGPNVGDRALLTCPSEYSFTLTGCNVHAPNGRGAGAFIEAINGVDTCVAINGFPRFGGENGVQGVAACCRVVV</sequence>
<gene>
    <name evidence="2" type="ORF">CUNI_LOCUS18031</name>
</gene>
<dbReference type="InterPro" id="IPR044846">
    <property type="entry name" value="GH10"/>
</dbReference>
<evidence type="ECO:0000313" key="3">
    <source>
        <dbReference type="Proteomes" id="UP000678393"/>
    </source>
</evidence>
<dbReference type="Gene3D" id="2.60.120.690">
    <property type="entry name" value="Proprotein convertase subtilisin/kexin type 9"/>
    <property type="match status" value="2"/>
</dbReference>
<evidence type="ECO:0000259" key="1">
    <source>
        <dbReference type="Pfam" id="PF18459"/>
    </source>
</evidence>
<dbReference type="PANTHER" id="PTHR31490:SF1">
    <property type="entry name" value="ENDO-1,4-BETA-XYLANASE 1"/>
    <property type="match status" value="1"/>
</dbReference>
<proteinExistence type="predicted"/>
<dbReference type="PANTHER" id="PTHR31490">
    <property type="entry name" value="GLYCOSYL HYDROLASE"/>
    <property type="match status" value="1"/>
</dbReference>
<feature type="domain" description="Proprotein convertase subtilisin/kexin type 9 C-terminal" evidence="1">
    <location>
        <begin position="371"/>
        <end position="452"/>
    </location>
</feature>
<protein>
    <recommendedName>
        <fullName evidence="1">Proprotein convertase subtilisin/kexin type 9 C-terminal domain-containing protein</fullName>
    </recommendedName>
</protein>
<dbReference type="Proteomes" id="UP000678393">
    <property type="component" value="Unassembled WGS sequence"/>
</dbReference>
<dbReference type="Pfam" id="PF18459">
    <property type="entry name" value="PCSK9_C1"/>
    <property type="match status" value="2"/>
</dbReference>
<accession>A0A8S3ZSM7</accession>
<reference evidence="2" key="1">
    <citation type="submission" date="2021-04" db="EMBL/GenBank/DDBJ databases">
        <authorList>
            <consortium name="Molecular Ecology Group"/>
        </authorList>
    </citation>
    <scope>NUCLEOTIDE SEQUENCE</scope>
</reference>
<dbReference type="AlphaFoldDB" id="A0A8S3ZSM7"/>
<dbReference type="OrthoDB" id="1650875at2759"/>
<dbReference type="GO" id="GO:0005975">
    <property type="term" value="P:carbohydrate metabolic process"/>
    <property type="evidence" value="ECO:0007669"/>
    <property type="project" value="InterPro"/>
</dbReference>
<evidence type="ECO:0000313" key="2">
    <source>
        <dbReference type="EMBL" id="CAG5132473.1"/>
    </source>
</evidence>
<name>A0A8S3ZSM7_9EUPU</name>
<organism evidence="2 3">
    <name type="scientific">Candidula unifasciata</name>
    <dbReference type="NCBI Taxonomy" id="100452"/>
    <lineage>
        <taxon>Eukaryota</taxon>
        <taxon>Metazoa</taxon>
        <taxon>Spiralia</taxon>
        <taxon>Lophotrochozoa</taxon>
        <taxon>Mollusca</taxon>
        <taxon>Gastropoda</taxon>
        <taxon>Heterobranchia</taxon>
        <taxon>Euthyneura</taxon>
        <taxon>Panpulmonata</taxon>
        <taxon>Eupulmonata</taxon>
        <taxon>Stylommatophora</taxon>
        <taxon>Helicina</taxon>
        <taxon>Helicoidea</taxon>
        <taxon>Geomitridae</taxon>
        <taxon>Candidula</taxon>
    </lineage>
</organism>
<dbReference type="EMBL" id="CAJHNH020005407">
    <property type="protein sequence ID" value="CAG5132473.1"/>
    <property type="molecule type" value="Genomic_DNA"/>
</dbReference>
<feature type="non-terminal residue" evidence="2">
    <location>
        <position position="1"/>
    </location>
</feature>
<keyword evidence="3" id="KW-1185">Reference proteome</keyword>
<dbReference type="InterPro" id="IPR041254">
    <property type="entry name" value="PCSK9_C1"/>
</dbReference>